<evidence type="ECO:0000313" key="2">
    <source>
        <dbReference type="EMBL" id="EKX35025.1"/>
    </source>
</evidence>
<dbReference type="RefSeq" id="XP_005822005.1">
    <property type="nucleotide sequence ID" value="XM_005821948.1"/>
</dbReference>
<evidence type="ECO:0000313" key="4">
    <source>
        <dbReference type="Proteomes" id="UP000011087"/>
    </source>
</evidence>
<protein>
    <submittedName>
        <fullName evidence="2 3">Uncharacterized protein</fullName>
    </submittedName>
</protein>
<reference evidence="4" key="2">
    <citation type="submission" date="2012-11" db="EMBL/GenBank/DDBJ databases">
        <authorList>
            <person name="Kuo A."/>
            <person name="Curtis B.A."/>
            <person name="Tanifuji G."/>
            <person name="Burki F."/>
            <person name="Gruber A."/>
            <person name="Irimia M."/>
            <person name="Maruyama S."/>
            <person name="Arias M.C."/>
            <person name="Ball S.G."/>
            <person name="Gile G.H."/>
            <person name="Hirakawa Y."/>
            <person name="Hopkins J.F."/>
            <person name="Rensing S.A."/>
            <person name="Schmutz J."/>
            <person name="Symeonidi A."/>
            <person name="Elias M."/>
            <person name="Eveleigh R.J."/>
            <person name="Herman E.K."/>
            <person name="Klute M.J."/>
            <person name="Nakayama T."/>
            <person name="Obornik M."/>
            <person name="Reyes-Prieto A."/>
            <person name="Armbrust E.V."/>
            <person name="Aves S.J."/>
            <person name="Beiko R.G."/>
            <person name="Coutinho P."/>
            <person name="Dacks J.B."/>
            <person name="Durnford D.G."/>
            <person name="Fast N.M."/>
            <person name="Green B.R."/>
            <person name="Grisdale C."/>
            <person name="Hempe F."/>
            <person name="Henrissat B."/>
            <person name="Hoppner M.P."/>
            <person name="Ishida K.-I."/>
            <person name="Kim E."/>
            <person name="Koreny L."/>
            <person name="Kroth P.G."/>
            <person name="Liu Y."/>
            <person name="Malik S.-B."/>
            <person name="Maier U.G."/>
            <person name="McRose D."/>
            <person name="Mock T."/>
            <person name="Neilson J.A."/>
            <person name="Onodera N.T."/>
            <person name="Poole A.M."/>
            <person name="Pritham E.J."/>
            <person name="Richards T.A."/>
            <person name="Rocap G."/>
            <person name="Roy S.W."/>
            <person name="Sarai C."/>
            <person name="Schaack S."/>
            <person name="Shirato S."/>
            <person name="Slamovits C.H."/>
            <person name="Spencer D.F."/>
            <person name="Suzuki S."/>
            <person name="Worden A.Z."/>
            <person name="Zauner S."/>
            <person name="Barry K."/>
            <person name="Bell C."/>
            <person name="Bharti A.K."/>
            <person name="Crow J.A."/>
            <person name="Grimwood J."/>
            <person name="Kramer R."/>
            <person name="Lindquist E."/>
            <person name="Lucas S."/>
            <person name="Salamov A."/>
            <person name="McFadden G.I."/>
            <person name="Lane C.E."/>
            <person name="Keeling P.J."/>
            <person name="Gray M.W."/>
            <person name="Grigoriev I.V."/>
            <person name="Archibald J.M."/>
        </authorList>
    </citation>
    <scope>NUCLEOTIDE SEQUENCE</scope>
    <source>
        <strain evidence="4">CCMP2712</strain>
    </source>
</reference>
<feature type="region of interest" description="Disordered" evidence="1">
    <location>
        <begin position="81"/>
        <end position="110"/>
    </location>
</feature>
<dbReference type="EMBL" id="JH993098">
    <property type="protein sequence ID" value="EKX35025.1"/>
    <property type="molecule type" value="Genomic_DNA"/>
</dbReference>
<dbReference type="EnsemblProtists" id="EKX35025">
    <property type="protein sequence ID" value="EKX35025"/>
    <property type="gene ID" value="GUITHDRAFT_118774"/>
</dbReference>
<dbReference type="GeneID" id="17291757"/>
<reference evidence="3" key="3">
    <citation type="submission" date="2016-03" db="UniProtKB">
        <authorList>
            <consortium name="EnsemblProtists"/>
        </authorList>
    </citation>
    <scope>IDENTIFICATION</scope>
</reference>
<evidence type="ECO:0000313" key="3">
    <source>
        <dbReference type="EnsemblProtists" id="EKX35025"/>
    </source>
</evidence>
<sequence length="123" mass="13910">MQAYYPPQPQPQPYYYYYGAPYMQAPAQPEPVPMQPQLESDWDLDDDHEAIHFLFANPHAVDMIDGDLMEAIKSKAKELHARLSKGKKRSAGHHPPAAAHRVSVGGIINDPNRLSSQLLQRYS</sequence>
<organism evidence="2">
    <name type="scientific">Guillardia theta (strain CCMP2712)</name>
    <name type="common">Cryptophyte</name>
    <dbReference type="NCBI Taxonomy" id="905079"/>
    <lineage>
        <taxon>Eukaryota</taxon>
        <taxon>Cryptophyceae</taxon>
        <taxon>Pyrenomonadales</taxon>
        <taxon>Geminigeraceae</taxon>
        <taxon>Guillardia</taxon>
    </lineage>
</organism>
<reference evidence="2 4" key="1">
    <citation type="journal article" date="2012" name="Nature">
        <title>Algal genomes reveal evolutionary mosaicism and the fate of nucleomorphs.</title>
        <authorList>
            <consortium name="DOE Joint Genome Institute"/>
            <person name="Curtis B.A."/>
            <person name="Tanifuji G."/>
            <person name="Burki F."/>
            <person name="Gruber A."/>
            <person name="Irimia M."/>
            <person name="Maruyama S."/>
            <person name="Arias M.C."/>
            <person name="Ball S.G."/>
            <person name="Gile G.H."/>
            <person name="Hirakawa Y."/>
            <person name="Hopkins J.F."/>
            <person name="Kuo A."/>
            <person name="Rensing S.A."/>
            <person name="Schmutz J."/>
            <person name="Symeonidi A."/>
            <person name="Elias M."/>
            <person name="Eveleigh R.J."/>
            <person name="Herman E.K."/>
            <person name="Klute M.J."/>
            <person name="Nakayama T."/>
            <person name="Obornik M."/>
            <person name="Reyes-Prieto A."/>
            <person name="Armbrust E.V."/>
            <person name="Aves S.J."/>
            <person name="Beiko R.G."/>
            <person name="Coutinho P."/>
            <person name="Dacks J.B."/>
            <person name="Durnford D.G."/>
            <person name="Fast N.M."/>
            <person name="Green B.R."/>
            <person name="Grisdale C.J."/>
            <person name="Hempel F."/>
            <person name="Henrissat B."/>
            <person name="Hoppner M.P."/>
            <person name="Ishida K."/>
            <person name="Kim E."/>
            <person name="Koreny L."/>
            <person name="Kroth P.G."/>
            <person name="Liu Y."/>
            <person name="Malik S.B."/>
            <person name="Maier U.G."/>
            <person name="McRose D."/>
            <person name="Mock T."/>
            <person name="Neilson J.A."/>
            <person name="Onodera N.T."/>
            <person name="Poole A.M."/>
            <person name="Pritham E.J."/>
            <person name="Richards T.A."/>
            <person name="Rocap G."/>
            <person name="Roy S.W."/>
            <person name="Sarai C."/>
            <person name="Schaack S."/>
            <person name="Shirato S."/>
            <person name="Slamovits C.H."/>
            <person name="Spencer D.F."/>
            <person name="Suzuki S."/>
            <person name="Worden A.Z."/>
            <person name="Zauner S."/>
            <person name="Barry K."/>
            <person name="Bell C."/>
            <person name="Bharti A.K."/>
            <person name="Crow J.A."/>
            <person name="Grimwood J."/>
            <person name="Kramer R."/>
            <person name="Lindquist E."/>
            <person name="Lucas S."/>
            <person name="Salamov A."/>
            <person name="McFadden G.I."/>
            <person name="Lane C.E."/>
            <person name="Keeling P.J."/>
            <person name="Gray M.W."/>
            <person name="Grigoriev I.V."/>
            <person name="Archibald J.M."/>
        </authorList>
    </citation>
    <scope>NUCLEOTIDE SEQUENCE</scope>
    <source>
        <strain evidence="2 4">CCMP2712</strain>
    </source>
</reference>
<name>L1IGR4_GUITC</name>
<dbReference type="KEGG" id="gtt:GUITHDRAFT_118774"/>
<dbReference type="HOGENOM" id="CLU_2019618_0_0_1"/>
<proteinExistence type="predicted"/>
<evidence type="ECO:0000256" key="1">
    <source>
        <dbReference type="SAM" id="MobiDB-lite"/>
    </source>
</evidence>
<gene>
    <name evidence="2" type="ORF">GUITHDRAFT_118774</name>
</gene>
<dbReference type="PaxDb" id="55529-EKX35025"/>
<feature type="compositionally biased region" description="Basic residues" evidence="1">
    <location>
        <begin position="82"/>
        <end position="92"/>
    </location>
</feature>
<dbReference type="Proteomes" id="UP000011087">
    <property type="component" value="Unassembled WGS sequence"/>
</dbReference>
<keyword evidence="4" id="KW-1185">Reference proteome</keyword>
<accession>L1IGR4</accession>
<dbReference type="AlphaFoldDB" id="L1IGR4"/>